<dbReference type="KEGG" id="hlr:HALLA_05760"/>
<evidence type="ECO:0000313" key="2">
    <source>
        <dbReference type="Proteomes" id="UP000019024"/>
    </source>
</evidence>
<dbReference type="PATRIC" id="fig|797299.3.peg.209"/>
<organism evidence="1 2">
    <name type="scientific">Halostagnicola larsenii XH-48</name>
    <dbReference type="NCBI Taxonomy" id="797299"/>
    <lineage>
        <taxon>Archaea</taxon>
        <taxon>Methanobacteriati</taxon>
        <taxon>Methanobacteriota</taxon>
        <taxon>Stenosarchaea group</taxon>
        <taxon>Halobacteria</taxon>
        <taxon>Halobacteriales</taxon>
        <taxon>Natrialbaceae</taxon>
        <taxon>Halostagnicola</taxon>
    </lineage>
</organism>
<sequence>MSAPSQTGHNALIRSKGYSQRWMAETSYSTTKRSLGDAVRALGWYRQFREIVLMFAISNIEPL</sequence>
<gene>
    <name evidence="1" type="ORF">HALLA_05760</name>
</gene>
<accession>W0JN95</accession>
<dbReference type="HOGENOM" id="CLU_176731_1_0_2"/>
<keyword evidence="2" id="KW-1185">Reference proteome</keyword>
<dbReference type="EMBL" id="CP007055">
    <property type="protein sequence ID" value="AHF98452.1"/>
    <property type="molecule type" value="Genomic_DNA"/>
</dbReference>
<proteinExistence type="predicted"/>
<name>W0JN95_9EURY</name>
<evidence type="ECO:0000313" key="1">
    <source>
        <dbReference type="EMBL" id="AHF98452.1"/>
    </source>
</evidence>
<dbReference type="Proteomes" id="UP000019024">
    <property type="component" value="Chromosome"/>
</dbReference>
<dbReference type="AlphaFoldDB" id="W0JN95"/>
<dbReference type="eggNOG" id="arCOG02751">
    <property type="taxonomic scope" value="Archaea"/>
</dbReference>
<reference evidence="1 2" key="1">
    <citation type="submission" date="2014-01" db="EMBL/GenBank/DDBJ databases">
        <authorList>
            <consortium name="DOE Joint Genome Institute"/>
            <person name="Anderson I."/>
            <person name="Huntemann M."/>
            <person name="Han J."/>
            <person name="Chen A."/>
            <person name="Kyrpides N."/>
            <person name="Mavromatis K."/>
            <person name="Markowitz V."/>
            <person name="Palaniappan K."/>
            <person name="Ivanova N."/>
            <person name="Schaumberg A."/>
            <person name="Pati A."/>
            <person name="Liolios K."/>
            <person name="Nordberg H.P."/>
            <person name="Cantor M.N."/>
            <person name="Hua S.X."/>
            <person name="Woyke T."/>
        </authorList>
    </citation>
    <scope>NUCLEOTIDE SEQUENCE [LARGE SCALE GENOMIC DNA]</scope>
    <source>
        <strain evidence="1 2">XH-48</strain>
    </source>
</reference>
<protein>
    <submittedName>
        <fullName evidence="1">Transposase IS4</fullName>
    </submittedName>
</protein>